<dbReference type="PANTHER" id="PTHR30349:SF82">
    <property type="entry name" value="INTEGRASE_RECOMBINASE YOEC-RELATED"/>
    <property type="match status" value="1"/>
</dbReference>
<accession>A0A2U1JWA3</accession>
<keyword evidence="4" id="KW-1185">Reference proteome</keyword>
<dbReference type="GO" id="GO:0015074">
    <property type="term" value="P:DNA integration"/>
    <property type="evidence" value="ECO:0007669"/>
    <property type="project" value="InterPro"/>
</dbReference>
<dbReference type="OrthoDB" id="9788852at2"/>
<protein>
    <submittedName>
        <fullName evidence="3">Site-specific integrase</fullName>
    </submittedName>
</protein>
<dbReference type="Pfam" id="PF00589">
    <property type="entry name" value="Phage_integrase"/>
    <property type="match status" value="1"/>
</dbReference>
<proteinExistence type="predicted"/>
<name>A0A2U1JWA3_9BACI</name>
<dbReference type="InterPro" id="IPR050090">
    <property type="entry name" value="Tyrosine_recombinase_XerCD"/>
</dbReference>
<dbReference type="InterPro" id="IPR013762">
    <property type="entry name" value="Integrase-like_cat_sf"/>
</dbReference>
<comment type="caution">
    <text evidence="3">The sequence shown here is derived from an EMBL/GenBank/DDBJ whole genome shotgun (WGS) entry which is preliminary data.</text>
</comment>
<feature type="domain" description="Tyr recombinase" evidence="2">
    <location>
        <begin position="8"/>
        <end position="182"/>
    </location>
</feature>
<evidence type="ECO:0000313" key="4">
    <source>
        <dbReference type="Proteomes" id="UP000245998"/>
    </source>
</evidence>
<evidence type="ECO:0000256" key="1">
    <source>
        <dbReference type="ARBA" id="ARBA00023172"/>
    </source>
</evidence>
<reference evidence="3 4" key="1">
    <citation type="submission" date="2018-04" db="EMBL/GenBank/DDBJ databases">
        <title>Camelliibacillus theae gen. nov., sp. nov., isolated from Pu'er tea.</title>
        <authorList>
            <person name="Niu L."/>
        </authorList>
    </citation>
    <scope>NUCLEOTIDE SEQUENCE [LARGE SCALE GENOMIC DNA]</scope>
    <source>
        <strain evidence="3 4">T8</strain>
    </source>
</reference>
<evidence type="ECO:0000259" key="2">
    <source>
        <dbReference type="PROSITE" id="PS51898"/>
    </source>
</evidence>
<keyword evidence="1" id="KW-0233">DNA recombination</keyword>
<gene>
    <name evidence="3" type="ORF">DCC39_13310</name>
</gene>
<dbReference type="InterPro" id="IPR011010">
    <property type="entry name" value="DNA_brk_join_enz"/>
</dbReference>
<dbReference type="PANTHER" id="PTHR30349">
    <property type="entry name" value="PHAGE INTEGRASE-RELATED"/>
    <property type="match status" value="1"/>
</dbReference>
<evidence type="ECO:0000313" key="3">
    <source>
        <dbReference type="EMBL" id="PWA09239.1"/>
    </source>
</evidence>
<organism evidence="3 4">
    <name type="scientific">Pueribacillus theae</name>
    <dbReference type="NCBI Taxonomy" id="2171751"/>
    <lineage>
        <taxon>Bacteria</taxon>
        <taxon>Bacillati</taxon>
        <taxon>Bacillota</taxon>
        <taxon>Bacilli</taxon>
        <taxon>Bacillales</taxon>
        <taxon>Bacillaceae</taxon>
        <taxon>Pueribacillus</taxon>
    </lineage>
</organism>
<sequence>MTRQGQNAVEPIRSKEDIKNMKEYLLHQSYRDYFLFVFGINSGLRISDILPLRVMDVRNVDHLRLKEKKTRKARRIKMTDALKNETEKYTRTMADSDYLFASRKGNRPIGRGQASQILNEAAAACNIPGPIGTHTLRKTFGYHFYQEHKDVAMLQRIFGHSSPSVTLRYIGISDDMIDDVLDDFSL</sequence>
<dbReference type="PROSITE" id="PS51898">
    <property type="entry name" value="TYR_RECOMBINASE"/>
    <property type="match status" value="1"/>
</dbReference>
<dbReference type="Gene3D" id="1.10.443.10">
    <property type="entry name" value="Intergrase catalytic core"/>
    <property type="match status" value="1"/>
</dbReference>
<dbReference type="AlphaFoldDB" id="A0A2U1JWA3"/>
<dbReference type="GO" id="GO:0006310">
    <property type="term" value="P:DNA recombination"/>
    <property type="evidence" value="ECO:0007669"/>
    <property type="project" value="UniProtKB-KW"/>
</dbReference>
<dbReference type="EMBL" id="QCZG01000030">
    <property type="protein sequence ID" value="PWA09239.1"/>
    <property type="molecule type" value="Genomic_DNA"/>
</dbReference>
<dbReference type="CDD" id="cd01192">
    <property type="entry name" value="INT_C_like_3"/>
    <property type="match status" value="1"/>
</dbReference>
<dbReference type="RefSeq" id="WP_116555395.1">
    <property type="nucleotide sequence ID" value="NZ_QCZG01000030.1"/>
</dbReference>
<dbReference type="GO" id="GO:0003677">
    <property type="term" value="F:DNA binding"/>
    <property type="evidence" value="ECO:0007669"/>
    <property type="project" value="InterPro"/>
</dbReference>
<dbReference type="Proteomes" id="UP000245998">
    <property type="component" value="Unassembled WGS sequence"/>
</dbReference>
<dbReference type="SUPFAM" id="SSF56349">
    <property type="entry name" value="DNA breaking-rejoining enzymes"/>
    <property type="match status" value="1"/>
</dbReference>
<dbReference type="InterPro" id="IPR002104">
    <property type="entry name" value="Integrase_catalytic"/>
</dbReference>